<evidence type="ECO:0000313" key="1">
    <source>
        <dbReference type="EMBL" id="MCM2375270.1"/>
    </source>
</evidence>
<protein>
    <submittedName>
        <fullName evidence="1">Uncharacterized protein</fullName>
    </submittedName>
</protein>
<accession>A0ABT0UEE8</accession>
<dbReference type="Proteomes" id="UP001202961">
    <property type="component" value="Unassembled WGS sequence"/>
</dbReference>
<dbReference type="EMBL" id="JAMQBK010000156">
    <property type="protein sequence ID" value="MCM2375270.1"/>
    <property type="molecule type" value="Genomic_DNA"/>
</dbReference>
<dbReference type="RefSeq" id="WP_250933904.1">
    <property type="nucleotide sequence ID" value="NZ_JAMQBK010000156.1"/>
</dbReference>
<organism evidence="1 2">
    <name type="scientific">Aporhodopirellula aestuarii</name>
    <dbReference type="NCBI Taxonomy" id="2950107"/>
    <lineage>
        <taxon>Bacteria</taxon>
        <taxon>Pseudomonadati</taxon>
        <taxon>Planctomycetota</taxon>
        <taxon>Planctomycetia</taxon>
        <taxon>Pirellulales</taxon>
        <taxon>Pirellulaceae</taxon>
        <taxon>Aporhodopirellula</taxon>
    </lineage>
</organism>
<keyword evidence="2" id="KW-1185">Reference proteome</keyword>
<sequence>MNHPFFSLQFLRDRDPRFLRKLLDESRPEILAEAADEWVLSDRQWEAEEAQRYLLGIPASPGHEVVVRRLIQAADERRRGGVLAAAMVMADQLVTHDLRHVRVWDYTQQGWVDGIRSDRPDDQVKRVLPLRHDQRREQIYLSRRTSHQNRLFSLQTRQYIRRFVWRSIRKFAKDSPVEFITTLSKALRWYPESFPRDGGQLLDAWCLMKACFGKHPGLAFSSRKVSLIGETCLRDLIDNDVPPPYASLWAAETGRREMQRIASQAASPFVRTWAESVLVMQSSGYTNGLNQI</sequence>
<proteinExistence type="predicted"/>
<comment type="caution">
    <text evidence="1">The sequence shown here is derived from an EMBL/GenBank/DDBJ whole genome shotgun (WGS) entry which is preliminary data.</text>
</comment>
<evidence type="ECO:0000313" key="2">
    <source>
        <dbReference type="Proteomes" id="UP001202961"/>
    </source>
</evidence>
<name>A0ABT0UEE8_9BACT</name>
<reference evidence="1 2" key="1">
    <citation type="journal article" date="2022" name="Syst. Appl. Microbiol.">
        <title>Rhodopirellula aestuarii sp. nov., a novel member of the genus Rhodopirellula isolated from brackish sediments collected in the Tagus River estuary, Portugal.</title>
        <authorList>
            <person name="Vitorino I.R."/>
            <person name="Klimek D."/>
            <person name="Calusinska M."/>
            <person name="Lobo-da-Cunha A."/>
            <person name="Vasconcelos V."/>
            <person name="Lage O.M."/>
        </authorList>
    </citation>
    <scope>NUCLEOTIDE SEQUENCE [LARGE SCALE GENOMIC DNA]</scope>
    <source>
        <strain evidence="1 2">ICT_H3.1</strain>
    </source>
</reference>
<gene>
    <name evidence="1" type="ORF">NB063_32005</name>
</gene>